<dbReference type="InterPro" id="IPR001478">
    <property type="entry name" value="PDZ"/>
</dbReference>
<feature type="region of interest" description="Disordered" evidence="3">
    <location>
        <begin position="2683"/>
        <end position="2766"/>
    </location>
</feature>
<dbReference type="GO" id="GO:0032287">
    <property type="term" value="P:peripheral nervous system myelin maintenance"/>
    <property type="evidence" value="ECO:0007669"/>
    <property type="project" value="TreeGrafter"/>
</dbReference>
<feature type="compositionally biased region" description="Basic and acidic residues" evidence="3">
    <location>
        <begin position="2149"/>
        <end position="2168"/>
    </location>
</feature>
<evidence type="ECO:0000313" key="6">
    <source>
        <dbReference type="RefSeq" id="XP_018087795.2"/>
    </source>
</evidence>
<feature type="compositionally biased region" description="Basic and acidic residues" evidence="3">
    <location>
        <begin position="1369"/>
        <end position="1388"/>
    </location>
</feature>
<dbReference type="GO" id="GO:0043484">
    <property type="term" value="P:regulation of RNA splicing"/>
    <property type="evidence" value="ECO:0007669"/>
    <property type="project" value="TreeGrafter"/>
</dbReference>
<feature type="compositionally biased region" description="Low complexity" evidence="3">
    <location>
        <begin position="2325"/>
        <end position="2335"/>
    </location>
</feature>
<dbReference type="RefSeq" id="XP_018087795.2">
    <property type="nucleotide sequence ID" value="XM_018232306.2"/>
</dbReference>
<feature type="compositionally biased region" description="Basic and acidic residues" evidence="3">
    <location>
        <begin position="94"/>
        <end position="114"/>
    </location>
</feature>
<feature type="compositionally biased region" description="Basic and acidic residues" evidence="3">
    <location>
        <begin position="180"/>
        <end position="190"/>
    </location>
</feature>
<keyword evidence="5" id="KW-1185">Reference proteome</keyword>
<feature type="region of interest" description="Disordered" evidence="3">
    <location>
        <begin position="1"/>
        <end position="24"/>
    </location>
</feature>
<dbReference type="OrthoDB" id="447516at2759"/>
<feature type="region of interest" description="Disordered" evidence="3">
    <location>
        <begin position="2140"/>
        <end position="2173"/>
    </location>
</feature>
<dbReference type="PROSITE" id="PS50106">
    <property type="entry name" value="PDZ"/>
    <property type="match status" value="1"/>
</dbReference>
<evidence type="ECO:0000259" key="4">
    <source>
        <dbReference type="PROSITE" id="PS50106"/>
    </source>
</evidence>
<feature type="region of interest" description="Disordered" evidence="3">
    <location>
        <begin position="1748"/>
        <end position="1784"/>
    </location>
</feature>
<dbReference type="PANTHER" id="PTHR23348:SF42">
    <property type="entry name" value="PERIAXIN"/>
    <property type="match status" value="1"/>
</dbReference>
<proteinExistence type="predicted"/>
<dbReference type="SUPFAM" id="SSF50156">
    <property type="entry name" value="PDZ domain-like"/>
    <property type="match status" value="1"/>
</dbReference>
<reference evidence="6" key="1">
    <citation type="submission" date="2025-08" db="UniProtKB">
        <authorList>
            <consortium name="RefSeq"/>
        </authorList>
    </citation>
    <scope>IDENTIFICATION</scope>
    <source>
        <strain evidence="6">J_2021</strain>
        <tissue evidence="6">Erythrocytes</tissue>
    </source>
</reference>
<feature type="compositionally biased region" description="Basic and acidic residues" evidence="3">
    <location>
        <begin position="2683"/>
        <end position="2714"/>
    </location>
</feature>
<evidence type="ECO:0000313" key="5">
    <source>
        <dbReference type="Proteomes" id="UP000186698"/>
    </source>
</evidence>
<gene>
    <name evidence="6" type="primary">LOC108699763</name>
</gene>
<feature type="compositionally biased region" description="Basic residues" evidence="3">
    <location>
        <begin position="130"/>
        <end position="142"/>
    </location>
</feature>
<feature type="compositionally biased region" description="Low complexity" evidence="3">
    <location>
        <begin position="2715"/>
        <end position="2725"/>
    </location>
</feature>
<feature type="region of interest" description="Disordered" evidence="3">
    <location>
        <begin position="1359"/>
        <end position="1397"/>
    </location>
</feature>
<dbReference type="Gene3D" id="2.30.42.10">
    <property type="match status" value="1"/>
</dbReference>
<feature type="compositionally biased region" description="Basic and acidic residues" evidence="3">
    <location>
        <begin position="1759"/>
        <end position="1778"/>
    </location>
</feature>
<evidence type="ECO:0000256" key="3">
    <source>
        <dbReference type="SAM" id="MobiDB-lite"/>
    </source>
</evidence>
<feature type="region of interest" description="Disordered" evidence="3">
    <location>
        <begin position="2530"/>
        <end position="2567"/>
    </location>
</feature>
<evidence type="ECO:0000256" key="2">
    <source>
        <dbReference type="ARBA" id="ARBA00023242"/>
    </source>
</evidence>
<name>A0A8J0TLX0_XENLA</name>
<dbReference type="GO" id="GO:0005634">
    <property type="term" value="C:nucleus"/>
    <property type="evidence" value="ECO:0007669"/>
    <property type="project" value="UniProtKB-SubCell"/>
</dbReference>
<dbReference type="GO" id="GO:0005737">
    <property type="term" value="C:cytoplasm"/>
    <property type="evidence" value="ECO:0007669"/>
    <property type="project" value="TreeGrafter"/>
</dbReference>
<dbReference type="GeneID" id="108699763"/>
<keyword evidence="2" id="KW-0539">Nucleus</keyword>
<feature type="region of interest" description="Disordered" evidence="3">
    <location>
        <begin position="1903"/>
        <end position="1927"/>
    </location>
</feature>
<dbReference type="Proteomes" id="UP000186698">
    <property type="component" value="Chromosome 8S"/>
</dbReference>
<comment type="subcellular location">
    <subcellularLocation>
        <location evidence="1">Nucleus</location>
    </subcellularLocation>
</comment>
<evidence type="ECO:0000256" key="1">
    <source>
        <dbReference type="ARBA" id="ARBA00004123"/>
    </source>
</evidence>
<dbReference type="InterPro" id="IPR036034">
    <property type="entry name" value="PDZ_sf"/>
</dbReference>
<feature type="region of interest" description="Disordered" evidence="3">
    <location>
        <begin position="94"/>
        <end position="190"/>
    </location>
</feature>
<dbReference type="InterPro" id="IPR052082">
    <property type="entry name" value="Myelin_sheath_structural"/>
</dbReference>
<feature type="region of interest" description="Disordered" evidence="3">
    <location>
        <begin position="1513"/>
        <end position="1537"/>
    </location>
</feature>
<dbReference type="PANTHER" id="PTHR23348">
    <property type="entry name" value="PERIAXIN/AHNAK"/>
    <property type="match status" value="1"/>
</dbReference>
<feature type="domain" description="PDZ" evidence="4">
    <location>
        <begin position="9"/>
        <end position="78"/>
    </location>
</feature>
<dbReference type="KEGG" id="xla:108699763"/>
<accession>A0A8J0TLX0</accession>
<feature type="compositionally biased region" description="Basic and acidic residues" evidence="3">
    <location>
        <begin position="2293"/>
        <end position="2324"/>
    </location>
</feature>
<organism evidence="5 6">
    <name type="scientific">Xenopus laevis</name>
    <name type="common">African clawed frog</name>
    <dbReference type="NCBI Taxonomy" id="8355"/>
    <lineage>
        <taxon>Eukaryota</taxon>
        <taxon>Metazoa</taxon>
        <taxon>Chordata</taxon>
        <taxon>Craniata</taxon>
        <taxon>Vertebrata</taxon>
        <taxon>Euteleostomi</taxon>
        <taxon>Amphibia</taxon>
        <taxon>Batrachia</taxon>
        <taxon>Anura</taxon>
        <taxon>Pipoidea</taxon>
        <taxon>Pipidae</taxon>
        <taxon>Xenopodinae</taxon>
        <taxon>Xenopus</taxon>
        <taxon>Xenopus</taxon>
    </lineage>
</organism>
<feature type="region of interest" description="Disordered" evidence="3">
    <location>
        <begin position="2293"/>
        <end position="2367"/>
    </location>
</feature>
<sequence length="2766" mass="312426">MSDSEESMEVTLSTEAERGASGFTITGGREQGIIVSQVLKESPHSDIFCIKEGDQLLSATIYFDDITYEDALKILQQSEPYKVQFNLKRKLEKEDREKMHSVIQNKPEKQKQDNGDQVYSFKTTEGDKTVRKREHKKKRSKKDRLSWPKFQSITTTGFLGHRSSRSTSETNDEETQDTSRVSELHSEQEDISIKQYEREFPGMELQCRKTASGEQILELETKKQADPQRRLKEKRSLDSSISVKIDHHSVPKTQLRKGESLHSYISTDKSKDKKENIQNVIWRETLPEVIIVKEKTLPSPCKVSPIQKRDQTTILQSSAEERINELSQQTDLGQQVCDVLTHPKDETMMSKQRKKKSKKTILGSTRAQVDDTCEAHSSSSHLNIEFHPFSGNNTEENNIPEDEKVSTSCVAFKRLVNDDAMNEFQTEPSKHYASAKINNTCEFAELQHKNVAEKVESSLSGTEPTSDKGLPGRQHVLSGWKLQMPIIKMPKLPKLQRKSFRSENVEHSNINTTNIRSEGKDSVIIADVPILSTLLTDTASSRTKNIESNKIPVVSYIPKNKEPVATGDIIHQKTILKQKCVQPHLDKNQSDLNIHFLDTEKENYTLLEGERVDKENIHVLYNPVQLPLQDEGSDKLVTKKIKLNTDMMSEIPVPELDMPVTDILSPGQTLPEEAFIEDNANDSNIRLKYEFMCEPNDNESREALLKKPTLKMSSFDTITQKVKDSSEKDYKTIIDLNKDGKKGIVKVKLPKVELSLPQFRGPKGHYKVHTNTDSQSSDNINDVYNKWTFSEELKHDSQLSSYSKHEIKIEKDGVFDNVPTEADINISFIKKNTLEVSENKVNETSEEIDANDTVDFAKDINIIFPHMQIAKYCECISDNNEKETEQKSRTDFKLKKDISTNVSEEKKIIHELKKQDGEKGEQENTITVTSSITGGFSQELDLDNNDISKPQKLKYTPTTNTLQGTNANIDINSDTSEYGTVYSGIHTTISDEKKVSEERKPLKVHSSEMNSEVEVLHSKLEERKGVKITEIPKTIISTERQVKEKTSLTQQFLSSNMKRDFKVADISCSLSPTIEELKSKNEAETVENKIVKKDVFMKVSVERMDIAKKYEDMPIIQPKTKILETVKETSIHEIQPPTSSKPDISHSEQVGESVKEFLSLSVESEPITVSKEEVTVELKQEEERPKPDTDSIQSLEIQKDVKESEVVQKELSIHVKPSVVEHWEVQGKGKRHRKKVTKVEKTIITTENQETGVTSPLEGYTSETKTEFEIEDIDDTLSPTEQELKPQEEMVETATITTETTETKLFLTMSEDRVDTAVTAQETLITEPTIQILQSVTELTICETQLPTSTVLTLSTTEQTDLAGGTEEIPQHKEDIKVDSEEKRRETSQDTQATEPKAEILEVSEERVDTARTTQETEITEPKTQILETVIEVSVPETQLPTLSTLHFVQSDQKAIPDSSIAMPQPKGDIQLELEETEAETTSEFISTEEKDTSSWGWGIQLPAFKMPLFGKSDKPADLTETEDASKPKEEVKHEAEITERETVIESLSLSVESEPTTVLKEEVTVELQQEEERPKPDTDSIQSLEIQKDIKESEVVQKELSIQVEPSVEEHWEVQGKGKRHRKKVTKVEKTVIATEYQETGLTSPLEGYTSETKTEFEIEDIDDTLSPTEEELKTQEEMAETATITTETTETKLFLTMSEDRVDTAVTAQEILITEPTIQILQTVTELTICETQLPTSTVLTLSTTEQTGLAGGTEEIPQHKEDSKVDSEEKERETTQDTQVTEPKAEILEVSEERVDTARTTQETEITEPKTQILETVMEVSVPETQLPTLSTLHFVQSDQKAIPDSSVAMPQPKGDIQLELEETEAETTSEFIITEEKDTSSWGWGIQLPAFKMPLFGKSDKPADLTETEDASKPKEEVKHEAEITERETVIESLSLSVESEPTTVLKEEVTVELQQEEERPKPDTDSIQSLEIQKDIKESEVVQKELSIQVEPSVEEHWEVQGKGKRHRKKVTKVEKTVIATEYQETGLTSPLEGYTSETKTEFEIEDIDDTLSPTEEELKTQEEMAETATITTETTETKLFLTMSEDRVDTAVTAQEILITEPTIQILQTVTELTICETQLPTSTVLTLSTTEQTDLAGGTEEIPQHKEDSKVDSEEKERETIQDTQATEPKAEILEVSEERVDTPRTTQETEITEPKTQILETVKEVSVPETQLPTLSTLHFVQSDQKAIPDSSVAMPQPKGDIQFELEETEAKTTSECISTEEKETSSWGWGIQLPAFKIPLFGKSDKPADLTETEDASKPKEEVKHEAEITERETVIESLSLSVESEPTTVSKEEVTVELQQEEERPKPDTDSIQSLEIQKDIKESEVVQKELSIQVEPSVEEHWEVQGKGKRRRKKVTKVEKTVIATEYQETGVTSPLEGYTSETKTEFEIEDIDETLSPTEEELKTQEEMEETATITTETTETKLFLTMSEDRVDTAVSTQETLITEPTIQILQSVTELTICKIQLPTSTVLTLSTTEQTDMAGGTEEIPQHKEDSKVDSEEKERETTQDTQATEPKAEILEVSEERVDTARATQETEITEPKTQILETVIEVSVPETQLPMLSTLHFVQSDQKAIPDSSVAMPQPKGDIQFELEETEAKTTSECISTEEKETSTWGWGIQLPAFKIPLFGKSDKPADLTETEDASKPKEEVKHEAEITERETVIESLSLSVESEPTTVSKEEVTVELEQEEERPKPDTDSIQSLEIQKRHQKNLK</sequence>
<feature type="compositionally biased region" description="Basic and acidic residues" evidence="3">
    <location>
        <begin position="2539"/>
        <end position="2558"/>
    </location>
</feature>
<protein>
    <submittedName>
        <fullName evidence="6">Titin homolog</fullName>
    </submittedName>
</protein>